<dbReference type="Pfam" id="PF02491">
    <property type="entry name" value="SHS2_FTSA"/>
    <property type="match status" value="1"/>
</dbReference>
<evidence type="ECO:0000256" key="1">
    <source>
        <dbReference type="ARBA" id="ARBA00022475"/>
    </source>
</evidence>
<dbReference type="PANTHER" id="PTHR32432">
    <property type="entry name" value="CELL DIVISION PROTEIN FTSA-RELATED"/>
    <property type="match status" value="1"/>
</dbReference>
<organism evidence="8 9">
    <name type="scientific">Candidatus Woesebacteria bacterium GW2011_GWB1_39_12</name>
    <dbReference type="NCBI Taxonomy" id="1618574"/>
    <lineage>
        <taxon>Bacteria</taxon>
        <taxon>Candidatus Woeseibacteriota</taxon>
    </lineage>
</organism>
<comment type="similarity">
    <text evidence="5 6">Belongs to the FtsA/MreB family.</text>
</comment>
<dbReference type="InterPro" id="IPR043129">
    <property type="entry name" value="ATPase_NBD"/>
</dbReference>
<evidence type="ECO:0000256" key="4">
    <source>
        <dbReference type="ARBA" id="ARBA00023306"/>
    </source>
</evidence>
<comment type="caution">
    <text evidence="8">The sequence shown here is derived from an EMBL/GenBank/DDBJ whole genome shotgun (WGS) entry which is preliminary data.</text>
</comment>
<comment type="subunit">
    <text evidence="5">Self-interacts. Interacts with FtsZ.</text>
</comment>
<comment type="function">
    <text evidence="5 6">Cell division protein that is involved in the assembly of the Z ring. May serve as a membrane anchor for the Z ring.</text>
</comment>
<dbReference type="STRING" id="1618574.UT24_C0012G0041"/>
<evidence type="ECO:0000256" key="6">
    <source>
        <dbReference type="PIRNR" id="PIRNR003101"/>
    </source>
</evidence>
<dbReference type="Gene3D" id="3.30.1490.110">
    <property type="match status" value="1"/>
</dbReference>
<dbReference type="PANTHER" id="PTHR32432:SF4">
    <property type="entry name" value="CELL DIVISION PROTEIN FTSA"/>
    <property type="match status" value="1"/>
</dbReference>
<dbReference type="SUPFAM" id="SSF53067">
    <property type="entry name" value="Actin-like ATPase domain"/>
    <property type="match status" value="2"/>
</dbReference>
<evidence type="ECO:0000256" key="3">
    <source>
        <dbReference type="ARBA" id="ARBA00023136"/>
    </source>
</evidence>
<dbReference type="NCBIfam" id="TIGR01174">
    <property type="entry name" value="ftsA"/>
    <property type="match status" value="1"/>
</dbReference>
<evidence type="ECO:0000313" key="8">
    <source>
        <dbReference type="EMBL" id="KKR00419.1"/>
    </source>
</evidence>
<dbReference type="PATRIC" id="fig|1618574.4.peg.967"/>
<dbReference type="GO" id="GO:0043093">
    <property type="term" value="P:FtsZ-dependent cytokinesis"/>
    <property type="evidence" value="ECO:0007669"/>
    <property type="project" value="UniProtKB-UniRule"/>
</dbReference>
<dbReference type="SMART" id="SM00842">
    <property type="entry name" value="FtsA"/>
    <property type="match status" value="1"/>
</dbReference>
<dbReference type="AlphaFoldDB" id="A0A0G0M8G2"/>
<dbReference type="Pfam" id="PF14450">
    <property type="entry name" value="FtsA"/>
    <property type="match status" value="1"/>
</dbReference>
<keyword evidence="3 5" id="KW-0472">Membrane</keyword>
<name>A0A0G0M8G2_9BACT</name>
<keyword evidence="4 5" id="KW-0131">Cell cycle</keyword>
<accession>A0A0G0M8G2</accession>
<keyword evidence="1 5" id="KW-1003">Cell membrane</keyword>
<dbReference type="HAMAP" id="MF_02033">
    <property type="entry name" value="FtsA"/>
    <property type="match status" value="1"/>
</dbReference>
<comment type="subcellular location">
    <subcellularLocation>
        <location evidence="5">Cell membrane</location>
        <topology evidence="5">Peripheral membrane protein</topology>
        <orientation evidence="5">Cytoplasmic side</orientation>
    </subcellularLocation>
    <text evidence="5">Localizes to the Z ring in an FtsZ-dependent manner. Targeted to the membrane through a conserved C-terminal amphipathic helix.</text>
</comment>
<dbReference type="InterPro" id="IPR020823">
    <property type="entry name" value="Cell_div_FtsA"/>
</dbReference>
<evidence type="ECO:0000256" key="2">
    <source>
        <dbReference type="ARBA" id="ARBA00022618"/>
    </source>
</evidence>
<dbReference type="EMBL" id="LBWB01000012">
    <property type="protein sequence ID" value="KKR00419.1"/>
    <property type="molecule type" value="Genomic_DNA"/>
</dbReference>
<dbReference type="Proteomes" id="UP000033881">
    <property type="component" value="Unassembled WGS sequence"/>
</dbReference>
<dbReference type="CDD" id="cd24048">
    <property type="entry name" value="ASKHA_NBD_FtsA"/>
    <property type="match status" value="1"/>
</dbReference>
<feature type="domain" description="SHS2" evidence="7">
    <location>
        <begin position="7"/>
        <end position="200"/>
    </location>
</feature>
<proteinExistence type="inferred from homology"/>
<keyword evidence="2 5" id="KW-0132">Cell division</keyword>
<dbReference type="GO" id="GO:0032153">
    <property type="term" value="C:cell division site"/>
    <property type="evidence" value="ECO:0007669"/>
    <property type="project" value="UniProtKB-UniRule"/>
</dbReference>
<dbReference type="InterPro" id="IPR003494">
    <property type="entry name" value="SHS2_FtsA"/>
</dbReference>
<gene>
    <name evidence="5" type="primary">ftsA</name>
    <name evidence="8" type="ORF">UT24_C0012G0041</name>
</gene>
<reference evidence="8 9" key="1">
    <citation type="journal article" date="2015" name="Nature">
        <title>rRNA introns, odd ribosomes, and small enigmatic genomes across a large radiation of phyla.</title>
        <authorList>
            <person name="Brown C.T."/>
            <person name="Hug L.A."/>
            <person name="Thomas B.C."/>
            <person name="Sharon I."/>
            <person name="Castelle C.J."/>
            <person name="Singh A."/>
            <person name="Wilkins M.J."/>
            <person name="Williams K.H."/>
            <person name="Banfield J.F."/>
        </authorList>
    </citation>
    <scope>NUCLEOTIDE SEQUENCE [LARGE SCALE GENOMIC DNA]</scope>
</reference>
<dbReference type="PIRSF" id="PIRSF003101">
    <property type="entry name" value="FtsA"/>
    <property type="match status" value="1"/>
</dbReference>
<evidence type="ECO:0000259" key="7">
    <source>
        <dbReference type="SMART" id="SM00842"/>
    </source>
</evidence>
<sequence>MTKTKIVSGIELGSSKIATIIAQVNFDEVTGEKAVNLVGVSSVESRGIKKGQIVDIEEAVEATIASVEAAERMAGYNLDNAYIALGGAHMASQNSQGIVAVSDPGGEINYDDVDRVIEAASAVSLPSSRELIHVLPREFIVDGEEGVRDPVGMSGVRLEVQTHLITASGAAVKNLKKAVGEVGIKVNELIYSGLAAAESVLTKTEKELGCVLIDVGGGTTSIAVFVDGALSYSGVLPIGAKNVSNDLAIGLRVSLESAEKIKLALSIDDKKNKKAKDQSVSDEFDLESLGIGEIKRVSKKTLTEGIIKPRLNEIFSMVKIALDREGLSARVPAGAILTGGGAETVGAVEAAKRMLSLPIRIGVPRGIGGLIDDVMNPAFAVPIGLVLHSAKLAEGESLTSFSKKIKLPSKGLIGKLLATIKDLLP</sequence>
<dbReference type="GO" id="GO:0009898">
    <property type="term" value="C:cytoplasmic side of plasma membrane"/>
    <property type="evidence" value="ECO:0007669"/>
    <property type="project" value="UniProtKB-UniRule"/>
</dbReference>
<evidence type="ECO:0000313" key="9">
    <source>
        <dbReference type="Proteomes" id="UP000033881"/>
    </source>
</evidence>
<dbReference type="InterPro" id="IPR050696">
    <property type="entry name" value="FtsA/MreB"/>
</dbReference>
<evidence type="ECO:0000256" key="5">
    <source>
        <dbReference type="HAMAP-Rule" id="MF_02033"/>
    </source>
</evidence>
<protein>
    <recommendedName>
        <fullName evidence="5 6">Cell division protein FtsA</fullName>
    </recommendedName>
</protein>
<dbReference type="Gene3D" id="3.30.420.40">
    <property type="match status" value="2"/>
</dbReference>